<keyword evidence="15 29" id="KW-0472">Membrane</keyword>
<feature type="compositionally biased region" description="Low complexity" evidence="31">
    <location>
        <begin position="203"/>
        <end position="212"/>
    </location>
</feature>
<keyword evidence="34" id="KW-1185">Reference proteome</keyword>
<evidence type="ECO:0000256" key="20">
    <source>
        <dbReference type="ARBA" id="ARBA00047807"/>
    </source>
</evidence>
<feature type="transmembrane region" description="Helical" evidence="32">
    <location>
        <begin position="328"/>
        <end position="346"/>
    </location>
</feature>
<comment type="catalytic activity">
    <reaction evidence="4">
        <text>hexadecane-1,2-diol + 2 hexadecanoyl-CoA = 1,2-O,O-dihexadecanoyl-1,2-hexadecanediol + 2 CoA</text>
        <dbReference type="Rhea" id="RHEA:38211"/>
        <dbReference type="ChEBI" id="CHEBI:57287"/>
        <dbReference type="ChEBI" id="CHEBI:57379"/>
        <dbReference type="ChEBI" id="CHEBI:75586"/>
        <dbReference type="ChEBI" id="CHEBI:75608"/>
    </reaction>
    <physiologicalReaction direction="left-to-right" evidence="4">
        <dbReference type="Rhea" id="RHEA:38212"/>
    </physiologicalReaction>
</comment>
<keyword evidence="14 32" id="KW-1133">Transmembrane helix</keyword>
<feature type="transmembrane region" description="Helical" evidence="32">
    <location>
        <begin position="162"/>
        <end position="182"/>
    </location>
</feature>
<evidence type="ECO:0000256" key="26">
    <source>
        <dbReference type="ARBA" id="ARBA00048907"/>
    </source>
</evidence>
<name>A0A9P0B9D1_BRAAE</name>
<comment type="subcellular location">
    <subcellularLocation>
        <location evidence="8 29">Endoplasmic reticulum membrane</location>
        <topology evidence="8 29">Multi-pass membrane protein</topology>
    </subcellularLocation>
</comment>
<comment type="catalytic activity">
    <reaction evidence="28">
        <text>1,3-di-(9Z-octadecenoyl)-glycerol + (9Z)-octadecenoyl-CoA = 1,2,3-tri-(9Z-octadecenoyl)-glycerol + CoA</text>
        <dbReference type="Rhea" id="RHEA:38435"/>
        <dbReference type="ChEBI" id="CHEBI:53753"/>
        <dbReference type="ChEBI" id="CHEBI:57287"/>
        <dbReference type="ChEBI" id="CHEBI:57387"/>
        <dbReference type="ChEBI" id="CHEBI:75735"/>
    </reaction>
    <physiologicalReaction direction="left-to-right" evidence="28">
        <dbReference type="Rhea" id="RHEA:38436"/>
    </physiologicalReaction>
</comment>
<evidence type="ECO:0000256" key="19">
    <source>
        <dbReference type="ARBA" id="ARBA00047609"/>
    </source>
</evidence>
<evidence type="ECO:0000256" key="31">
    <source>
        <dbReference type="SAM" id="MobiDB-lite"/>
    </source>
</evidence>
<comment type="catalytic activity">
    <reaction evidence="23">
        <text>1-octadecanoyl-2-(5Z,8Z,11Z,14Z-eicosatetraenoyl)-sn-glycerol + (9Z)-octadecenoyl-CoA = 1-octadecanoyl-2-(5Z,8Z,11Z,14Z)-eicosatetraenoyl-3-(9Z)-octadecenoyl-sn-glycerol + CoA</text>
        <dbReference type="Rhea" id="RHEA:38307"/>
        <dbReference type="ChEBI" id="CHEBI:57287"/>
        <dbReference type="ChEBI" id="CHEBI:57387"/>
        <dbReference type="ChEBI" id="CHEBI:75728"/>
        <dbReference type="ChEBI" id="CHEBI:75729"/>
    </reaction>
    <physiologicalReaction direction="left-to-right" evidence="23">
        <dbReference type="Rhea" id="RHEA:38308"/>
    </physiologicalReaction>
</comment>
<evidence type="ECO:0000256" key="12">
    <source>
        <dbReference type="ARBA" id="ARBA00022692"/>
    </source>
</evidence>
<comment type="catalytic activity">
    <reaction evidence="1">
        <text>hexadecane-1,2-diol + hexadecanoyl-CoA = 2-hydroxyhexadecyl hexadecanoate + CoA</text>
        <dbReference type="Rhea" id="RHEA:38171"/>
        <dbReference type="ChEBI" id="CHEBI:57287"/>
        <dbReference type="ChEBI" id="CHEBI:57379"/>
        <dbReference type="ChEBI" id="CHEBI:75586"/>
        <dbReference type="ChEBI" id="CHEBI:75587"/>
    </reaction>
    <physiologicalReaction direction="left-to-right" evidence="1">
        <dbReference type="Rhea" id="RHEA:38172"/>
    </physiologicalReaction>
</comment>
<feature type="region of interest" description="Disordered" evidence="31">
    <location>
        <begin position="1"/>
        <end position="39"/>
    </location>
</feature>
<evidence type="ECO:0000256" key="13">
    <source>
        <dbReference type="ARBA" id="ARBA00022824"/>
    </source>
</evidence>
<evidence type="ECO:0000256" key="9">
    <source>
        <dbReference type="ARBA" id="ARBA00005175"/>
    </source>
</evidence>
<dbReference type="InterPro" id="IPR014371">
    <property type="entry name" value="Oat_ACAT_DAG_ARE"/>
</dbReference>
<comment type="catalytic activity">
    <reaction evidence="21">
        <text>2,3-di-(9Z)-octadecenoyl-sn-glycerol + (9Z)-octadecenoyl-CoA = 1,2,3-tri-(9Z-octadecenoyl)-glycerol + CoA</text>
        <dbReference type="Rhea" id="RHEA:38439"/>
        <dbReference type="ChEBI" id="CHEBI:53753"/>
        <dbReference type="ChEBI" id="CHEBI:57287"/>
        <dbReference type="ChEBI" id="CHEBI:57387"/>
        <dbReference type="ChEBI" id="CHEBI:75824"/>
    </reaction>
    <physiologicalReaction direction="left-to-right" evidence="21">
        <dbReference type="Rhea" id="RHEA:38440"/>
    </physiologicalReaction>
</comment>
<comment type="pathway">
    <text evidence="9">Lipid metabolism; glycerolipid metabolism.</text>
</comment>
<comment type="catalytic activity">
    <reaction evidence="26">
        <text>hexadecan-1-ol + hexadecanoyl-CoA = hexadecyl hexadecanoate + CoA</text>
        <dbReference type="Rhea" id="RHEA:38167"/>
        <dbReference type="ChEBI" id="CHEBI:16125"/>
        <dbReference type="ChEBI" id="CHEBI:57287"/>
        <dbReference type="ChEBI" id="CHEBI:57379"/>
        <dbReference type="ChEBI" id="CHEBI:75584"/>
    </reaction>
    <physiologicalReaction direction="left-to-right" evidence="26">
        <dbReference type="Rhea" id="RHEA:38168"/>
    </physiologicalReaction>
</comment>
<evidence type="ECO:0000256" key="28">
    <source>
        <dbReference type="ARBA" id="ARBA00049549"/>
    </source>
</evidence>
<comment type="catalytic activity">
    <reaction evidence="20">
        <text>1-O-(9Z-octadecenyl)-glycerol + (9Z)-octadecenoyl-CoA = 1-O-(9Z-octadecyl)-3-(9Z-octadecenoyl)-glycerol + CoA</text>
        <dbReference type="Rhea" id="RHEA:55340"/>
        <dbReference type="ChEBI" id="CHEBI:34116"/>
        <dbReference type="ChEBI" id="CHEBI:57287"/>
        <dbReference type="ChEBI" id="CHEBI:57387"/>
        <dbReference type="ChEBI" id="CHEBI:197429"/>
    </reaction>
    <physiologicalReaction direction="left-to-right" evidence="20">
        <dbReference type="Rhea" id="RHEA:55341"/>
    </physiologicalReaction>
</comment>
<evidence type="ECO:0000256" key="25">
    <source>
        <dbReference type="ARBA" id="ARBA00048728"/>
    </source>
</evidence>
<evidence type="ECO:0000256" key="8">
    <source>
        <dbReference type="ARBA" id="ARBA00004477"/>
    </source>
</evidence>
<evidence type="ECO:0000256" key="18">
    <source>
        <dbReference type="ARBA" id="ARBA00047367"/>
    </source>
</evidence>
<evidence type="ECO:0000256" key="2">
    <source>
        <dbReference type="ARBA" id="ARBA00000633"/>
    </source>
</evidence>
<evidence type="ECO:0000256" key="21">
    <source>
        <dbReference type="ARBA" id="ARBA00048096"/>
    </source>
</evidence>
<keyword evidence="13 29" id="KW-0256">Endoplasmic reticulum</keyword>
<comment type="catalytic activity">
    <reaction evidence="22">
        <text>2-(9Z-octadecenoyl)-glycerol + (9Z)-octadecenoyl-CoA = 1,2-di-(9Z-octadecenoyl)-sn-glycerol + CoA</text>
        <dbReference type="Rhea" id="RHEA:37911"/>
        <dbReference type="ChEBI" id="CHEBI:52333"/>
        <dbReference type="ChEBI" id="CHEBI:57287"/>
        <dbReference type="ChEBI" id="CHEBI:57387"/>
        <dbReference type="ChEBI" id="CHEBI:73990"/>
    </reaction>
    <physiologicalReaction direction="left-to-right" evidence="22">
        <dbReference type="Rhea" id="RHEA:37912"/>
    </physiologicalReaction>
</comment>
<dbReference type="EMBL" id="OV121136">
    <property type="protein sequence ID" value="CAH0557869.1"/>
    <property type="molecule type" value="Genomic_DNA"/>
</dbReference>
<comment type="similarity">
    <text evidence="10 29">Belongs to the membrane-bound acyltransferase family. Sterol o-acyltransferase subfamily.</text>
</comment>
<dbReference type="AlphaFoldDB" id="A0A9P0B9D1"/>
<feature type="transmembrane region" description="Helical" evidence="32">
    <location>
        <begin position="55"/>
        <end position="75"/>
    </location>
</feature>
<dbReference type="GO" id="GO:0019432">
    <property type="term" value="P:triglyceride biosynthetic process"/>
    <property type="evidence" value="ECO:0007669"/>
    <property type="project" value="InterPro"/>
</dbReference>
<comment type="subunit">
    <text evidence="17">Homodimer or homotetramer; both forms have similar enzymatic activities.</text>
</comment>
<proteinExistence type="inferred from homology"/>
<comment type="catalytic activity">
    <reaction evidence="19">
        <text>1-O-(9Z-octadecyl)-3-(9Z-octadecenoyl)-glycerol + (9Z)-octadecenoyl-CoA = 1-O-(9Z-octadecenyl)-2,3-di-(9Z-octadecenoyl)glycerol + CoA</text>
        <dbReference type="Rhea" id="RHEA:55344"/>
        <dbReference type="ChEBI" id="CHEBI:57287"/>
        <dbReference type="ChEBI" id="CHEBI:57387"/>
        <dbReference type="ChEBI" id="CHEBI:138735"/>
        <dbReference type="ChEBI" id="CHEBI:197429"/>
    </reaction>
    <physiologicalReaction direction="left-to-right" evidence="19">
        <dbReference type="Rhea" id="RHEA:55345"/>
    </physiologicalReaction>
</comment>
<gene>
    <name evidence="33" type="ORF">MELIAE_LOCUS8477</name>
</gene>
<protein>
    <recommendedName>
        <fullName evidence="29">O-acyltransferase</fullName>
    </recommendedName>
</protein>
<dbReference type="GO" id="GO:0004144">
    <property type="term" value="F:diacylglycerol O-acyltransferase activity"/>
    <property type="evidence" value="ECO:0007669"/>
    <property type="project" value="UniProtKB-EC"/>
</dbReference>
<evidence type="ECO:0000256" key="6">
    <source>
        <dbReference type="ARBA" id="ARBA00001349"/>
    </source>
</evidence>
<comment type="catalytic activity">
    <reaction evidence="27">
        <text>1-(9Z-octadecenoyl)-glycerol + (9Z)-octadecenoyl-CoA = 1,2-di-(9Z-octadecenoyl)-glycerol + CoA</text>
        <dbReference type="Rhea" id="RHEA:37915"/>
        <dbReference type="ChEBI" id="CHEBI:52323"/>
        <dbReference type="ChEBI" id="CHEBI:57287"/>
        <dbReference type="ChEBI" id="CHEBI:57387"/>
        <dbReference type="ChEBI" id="CHEBI:75342"/>
    </reaction>
    <physiologicalReaction direction="left-to-right" evidence="27">
        <dbReference type="Rhea" id="RHEA:37916"/>
    </physiologicalReaction>
</comment>
<evidence type="ECO:0000256" key="10">
    <source>
        <dbReference type="ARBA" id="ARBA00009010"/>
    </source>
</evidence>
<evidence type="ECO:0000256" key="16">
    <source>
        <dbReference type="ARBA" id="ARBA00023315"/>
    </source>
</evidence>
<feature type="compositionally biased region" description="Basic and acidic residues" evidence="31">
    <location>
        <begin position="219"/>
        <end position="231"/>
    </location>
</feature>
<evidence type="ECO:0000256" key="3">
    <source>
        <dbReference type="ARBA" id="ARBA00000895"/>
    </source>
</evidence>
<dbReference type="PIRSF" id="PIRSF000439">
    <property type="entry name" value="Oat_ACAT_DAG_ARE"/>
    <property type="match status" value="1"/>
</dbReference>
<comment type="catalytic activity">
    <reaction evidence="3">
        <text>13-cis-retinol + hexadecanoyl-CoA = 13-cis-retinyl hexadecanoate + CoA</text>
        <dbReference type="Rhea" id="RHEA:55296"/>
        <dbReference type="ChEBI" id="CHEBI:45479"/>
        <dbReference type="ChEBI" id="CHEBI:57287"/>
        <dbReference type="ChEBI" id="CHEBI:57379"/>
        <dbReference type="ChEBI" id="CHEBI:138722"/>
    </reaction>
    <physiologicalReaction direction="left-to-right" evidence="3">
        <dbReference type="Rhea" id="RHEA:55297"/>
    </physiologicalReaction>
</comment>
<comment type="catalytic activity">
    <reaction evidence="2">
        <text>all-trans-retinol + an acyl-CoA = an all-trans-retinyl ester + CoA</text>
        <dbReference type="Rhea" id="RHEA:11488"/>
        <dbReference type="ChEBI" id="CHEBI:17336"/>
        <dbReference type="ChEBI" id="CHEBI:57287"/>
        <dbReference type="ChEBI" id="CHEBI:58342"/>
        <dbReference type="ChEBI" id="CHEBI:63410"/>
        <dbReference type="EC" id="2.3.1.76"/>
    </reaction>
    <physiologicalReaction direction="left-to-right" evidence="2">
        <dbReference type="Rhea" id="RHEA:11489"/>
    </physiologicalReaction>
</comment>
<evidence type="ECO:0000256" key="1">
    <source>
        <dbReference type="ARBA" id="ARBA00000174"/>
    </source>
</evidence>
<keyword evidence="12 32" id="KW-0812">Transmembrane</keyword>
<feature type="transmembrane region" description="Helical" evidence="32">
    <location>
        <begin position="451"/>
        <end position="472"/>
    </location>
</feature>
<dbReference type="PIRSF" id="PIRSF500231">
    <property type="entry name" value="Oat_dag"/>
    <property type="match status" value="1"/>
</dbReference>
<evidence type="ECO:0000256" key="11">
    <source>
        <dbReference type="ARBA" id="ARBA00022679"/>
    </source>
</evidence>
<dbReference type="PANTHER" id="PTHR10408:SF7">
    <property type="entry name" value="DIACYLGLYCEROL O-ACYLTRANSFERASE 1"/>
    <property type="match status" value="1"/>
</dbReference>
<sequence>MSNEQTEGLRKRAQSVTRAEEIKDVEKKVRRKQPDKPCHQPRDSLFSWTSGFTQFTGFVNWGFLLLSIGGLRLFLENFIKYGIRIDPIQWLYILSGKDDDGAGHPSVVLILYSNVPIVFCILVEKGISVEIIPQAIGMFTHVANLLALIILPMVVIHVQDGFSFIGASLVSTLYSVLFLKLWSYVQVNLWCRTARQQHKSTLRRSSLSSNNLPDCGETNGKKQLQDKKTKDKENELVNYPDNLTLKDLYYFLFAPTLCYELNFPKTDRIRKRFLLKRIVEVILGFQLILCIIQQYMIPSVKNSLIPFSNLDYARSMERLLKLAMPNHLAWLCMFYILFHSWLNLLGEILHFADRSYYSDWWNSTNIDSFWRTWNLPVHRWCLRHLYLPMVEMGYNKNVAATTVFFLSAFFHEYLVSVPLKTYKIWAFMGMMGQIPLSSISRSIEKKYGPRCGNIVVWASLIIGQPLAIMMYYHDYIVDHYGKVLIEDFGRV</sequence>
<evidence type="ECO:0000256" key="32">
    <source>
        <dbReference type="SAM" id="Phobius"/>
    </source>
</evidence>
<feature type="transmembrane region" description="Helical" evidence="32">
    <location>
        <begin position="278"/>
        <end position="297"/>
    </location>
</feature>
<evidence type="ECO:0000256" key="5">
    <source>
        <dbReference type="ARBA" id="ARBA00001313"/>
    </source>
</evidence>
<keyword evidence="11 29" id="KW-0808">Transferase</keyword>
<comment type="catalytic activity">
    <reaction evidence="5">
        <text>2-(9Z-octadecenoyl)-glycerol + hexadecanoyl-CoA = 1-hexadecanoyl-2-(9Z-octadecenoyl)-sn-glycerol + CoA</text>
        <dbReference type="Rhea" id="RHEA:38071"/>
        <dbReference type="ChEBI" id="CHEBI:57287"/>
        <dbReference type="ChEBI" id="CHEBI:57379"/>
        <dbReference type="ChEBI" id="CHEBI:73990"/>
        <dbReference type="ChEBI" id="CHEBI:75466"/>
    </reaction>
    <physiologicalReaction direction="left-to-right" evidence="5">
        <dbReference type="Rhea" id="RHEA:38072"/>
    </physiologicalReaction>
</comment>
<evidence type="ECO:0000256" key="29">
    <source>
        <dbReference type="PIRNR" id="PIRNR000439"/>
    </source>
</evidence>
<reference evidence="33" key="1">
    <citation type="submission" date="2021-12" db="EMBL/GenBank/DDBJ databases">
        <authorList>
            <person name="King R."/>
        </authorList>
    </citation>
    <scope>NUCLEOTIDE SEQUENCE</scope>
</reference>
<keyword evidence="16 29" id="KW-0012">Acyltransferase</keyword>
<dbReference type="Pfam" id="PF03062">
    <property type="entry name" value="MBOAT"/>
    <property type="match status" value="1"/>
</dbReference>
<organism evidence="33 34">
    <name type="scientific">Brassicogethes aeneus</name>
    <name type="common">Rape pollen beetle</name>
    <name type="synonym">Meligethes aeneus</name>
    <dbReference type="NCBI Taxonomy" id="1431903"/>
    <lineage>
        <taxon>Eukaryota</taxon>
        <taxon>Metazoa</taxon>
        <taxon>Ecdysozoa</taxon>
        <taxon>Arthropoda</taxon>
        <taxon>Hexapoda</taxon>
        <taxon>Insecta</taxon>
        <taxon>Pterygota</taxon>
        <taxon>Neoptera</taxon>
        <taxon>Endopterygota</taxon>
        <taxon>Coleoptera</taxon>
        <taxon>Polyphaga</taxon>
        <taxon>Cucujiformia</taxon>
        <taxon>Nitidulidae</taxon>
        <taxon>Meligethinae</taxon>
        <taxon>Brassicogethes</taxon>
    </lineage>
</organism>
<evidence type="ECO:0000256" key="22">
    <source>
        <dbReference type="ARBA" id="ARBA00048135"/>
    </source>
</evidence>
<evidence type="ECO:0000256" key="14">
    <source>
        <dbReference type="ARBA" id="ARBA00022989"/>
    </source>
</evidence>
<comment type="catalytic activity">
    <reaction evidence="7">
        <text>all-trans-retinol + hexadecanoyl-CoA = all-trans-retinyl hexadecanoate + CoA</text>
        <dbReference type="Rhea" id="RHEA:38175"/>
        <dbReference type="ChEBI" id="CHEBI:17336"/>
        <dbReference type="ChEBI" id="CHEBI:17616"/>
        <dbReference type="ChEBI" id="CHEBI:57287"/>
        <dbReference type="ChEBI" id="CHEBI:57379"/>
    </reaction>
    <physiologicalReaction direction="left-to-right" evidence="7">
        <dbReference type="Rhea" id="RHEA:38176"/>
    </physiologicalReaction>
</comment>
<comment type="catalytic activity">
    <reaction evidence="18">
        <text>1,2-di-(9Z-octadecenoyl)-sn-glycerol + (9Z)-octadecenoyl-CoA = 1,2,3-tri-(9Z-octadecenoyl)-glycerol + CoA</text>
        <dbReference type="Rhea" id="RHEA:38219"/>
        <dbReference type="ChEBI" id="CHEBI:52333"/>
        <dbReference type="ChEBI" id="CHEBI:53753"/>
        <dbReference type="ChEBI" id="CHEBI:57287"/>
        <dbReference type="ChEBI" id="CHEBI:57387"/>
    </reaction>
    <physiologicalReaction direction="left-to-right" evidence="18">
        <dbReference type="Rhea" id="RHEA:38220"/>
    </physiologicalReaction>
</comment>
<evidence type="ECO:0000256" key="30">
    <source>
        <dbReference type="PIRSR" id="PIRSR000439-1"/>
    </source>
</evidence>
<evidence type="ECO:0000313" key="33">
    <source>
        <dbReference type="EMBL" id="CAH0557869.1"/>
    </source>
</evidence>
<evidence type="ECO:0000256" key="7">
    <source>
        <dbReference type="ARBA" id="ARBA00001764"/>
    </source>
</evidence>
<evidence type="ECO:0000256" key="27">
    <source>
        <dbReference type="ARBA" id="ARBA00049168"/>
    </source>
</evidence>
<evidence type="ECO:0000256" key="23">
    <source>
        <dbReference type="ARBA" id="ARBA00048614"/>
    </source>
</evidence>
<evidence type="ECO:0000256" key="24">
    <source>
        <dbReference type="ARBA" id="ARBA00048634"/>
    </source>
</evidence>
<dbReference type="GO" id="GO:0050252">
    <property type="term" value="F:retinol O-fatty-acyltransferase activity"/>
    <property type="evidence" value="ECO:0007669"/>
    <property type="project" value="UniProtKB-EC"/>
</dbReference>
<dbReference type="GO" id="GO:0005789">
    <property type="term" value="C:endoplasmic reticulum membrane"/>
    <property type="evidence" value="ECO:0007669"/>
    <property type="project" value="UniProtKB-SubCell"/>
</dbReference>
<dbReference type="Proteomes" id="UP001154078">
    <property type="component" value="Chromosome 5"/>
</dbReference>
<feature type="region of interest" description="Disordered" evidence="31">
    <location>
        <begin position="202"/>
        <end position="231"/>
    </location>
</feature>
<dbReference type="InterPro" id="IPR027251">
    <property type="entry name" value="Diacylglycerol_acylTrfase1"/>
</dbReference>
<dbReference type="PANTHER" id="PTHR10408">
    <property type="entry name" value="STEROL O-ACYLTRANSFERASE"/>
    <property type="match status" value="1"/>
</dbReference>
<evidence type="ECO:0000256" key="4">
    <source>
        <dbReference type="ARBA" id="ARBA00001118"/>
    </source>
</evidence>
<dbReference type="InterPro" id="IPR004299">
    <property type="entry name" value="MBOAT_fam"/>
</dbReference>
<accession>A0A9P0B9D1</accession>
<dbReference type="OrthoDB" id="10039049at2759"/>
<comment type="catalytic activity">
    <reaction evidence="6">
        <text>1,2-di-(9Z-octadecenoyl)-sn-glycerol + hexadecanoyl-CoA = 1,2-di-(9Z)-octadecenoyl-3-hexadecanoyl-sn-glycerol + CoA</text>
        <dbReference type="Rhea" id="RHEA:38163"/>
        <dbReference type="ChEBI" id="CHEBI:52333"/>
        <dbReference type="ChEBI" id="CHEBI:57287"/>
        <dbReference type="ChEBI" id="CHEBI:57379"/>
        <dbReference type="ChEBI" id="CHEBI:75583"/>
    </reaction>
    <physiologicalReaction direction="left-to-right" evidence="6">
        <dbReference type="Rhea" id="RHEA:38164"/>
    </physiologicalReaction>
</comment>
<feature type="compositionally biased region" description="Basic and acidic residues" evidence="31">
    <location>
        <begin position="18"/>
        <end position="39"/>
    </location>
</feature>
<comment type="catalytic activity">
    <reaction evidence="25">
        <text>1,2-di-(9Z-octadecenoyl)-glycerol + (9Z)-octadecenoate + H(+) = 1,2,3-tri-(9Z-octadecenoyl)-glycerol + H2O</text>
        <dbReference type="Rhea" id="RHEA:38379"/>
        <dbReference type="ChEBI" id="CHEBI:15377"/>
        <dbReference type="ChEBI" id="CHEBI:15378"/>
        <dbReference type="ChEBI" id="CHEBI:30823"/>
        <dbReference type="ChEBI" id="CHEBI:52323"/>
        <dbReference type="ChEBI" id="CHEBI:53753"/>
    </reaction>
    <physiologicalReaction direction="left-to-right" evidence="25">
        <dbReference type="Rhea" id="RHEA:38380"/>
    </physiologicalReaction>
</comment>
<comment type="catalytic activity">
    <reaction evidence="24">
        <text>an acyl-CoA + a 1,2-diacyl-sn-glycerol = a triacyl-sn-glycerol + CoA</text>
        <dbReference type="Rhea" id="RHEA:10868"/>
        <dbReference type="ChEBI" id="CHEBI:17815"/>
        <dbReference type="ChEBI" id="CHEBI:57287"/>
        <dbReference type="ChEBI" id="CHEBI:58342"/>
        <dbReference type="ChEBI" id="CHEBI:64615"/>
        <dbReference type="EC" id="2.3.1.20"/>
    </reaction>
    <physiologicalReaction direction="left-to-right" evidence="24">
        <dbReference type="Rhea" id="RHEA:10869"/>
    </physiologicalReaction>
</comment>
<evidence type="ECO:0000256" key="15">
    <source>
        <dbReference type="ARBA" id="ARBA00023136"/>
    </source>
</evidence>
<evidence type="ECO:0000256" key="17">
    <source>
        <dbReference type="ARBA" id="ARBA00023610"/>
    </source>
</evidence>
<evidence type="ECO:0000313" key="34">
    <source>
        <dbReference type="Proteomes" id="UP001154078"/>
    </source>
</evidence>
<feature type="transmembrane region" description="Helical" evidence="32">
    <location>
        <begin position="135"/>
        <end position="156"/>
    </location>
</feature>
<feature type="active site" evidence="30">
    <location>
        <position position="411"/>
    </location>
</feature>